<protein>
    <submittedName>
        <fullName evidence="1">Uncharacterized protein</fullName>
    </submittedName>
</protein>
<name>A0AB35XFJ5_9ACTN</name>
<organism evidence="1 2">
    <name type="scientific">Cutibacterium avidum</name>
    <dbReference type="NCBI Taxonomy" id="33010"/>
    <lineage>
        <taxon>Bacteria</taxon>
        <taxon>Bacillati</taxon>
        <taxon>Actinomycetota</taxon>
        <taxon>Actinomycetes</taxon>
        <taxon>Propionibacteriales</taxon>
        <taxon>Propionibacteriaceae</taxon>
        <taxon>Cutibacterium</taxon>
    </lineage>
</organism>
<reference evidence="1" key="1">
    <citation type="submission" date="2024-02" db="EMBL/GenBank/DDBJ databases">
        <title>Bacterial skin colonization with Propionibacterium avidum as a risk factor for Periprosthetic Joint Infections - a single-center prospective study.</title>
        <authorList>
            <person name="Achermann Y."/>
        </authorList>
    </citation>
    <scope>NUCLEOTIDE SEQUENCE</scope>
    <source>
        <strain evidence="1">PAVI-2017310195</strain>
    </source>
</reference>
<dbReference type="RefSeq" id="WP_016666787.1">
    <property type="nucleotide sequence ID" value="NZ_CABKSM010000001.1"/>
</dbReference>
<accession>A0AB35XFJ5</accession>
<dbReference type="SUPFAM" id="SSF53795">
    <property type="entry name" value="PEP carboxykinase-like"/>
    <property type="match status" value="1"/>
</dbReference>
<dbReference type="Proteomes" id="UP001309299">
    <property type="component" value="Unassembled WGS sequence"/>
</dbReference>
<comment type="caution">
    <text evidence="1">The sequence shown here is derived from an EMBL/GenBank/DDBJ whole genome shotgun (WGS) entry which is preliminary data.</text>
</comment>
<dbReference type="AlphaFoldDB" id="A0AB35XFJ5"/>
<gene>
    <name evidence="1" type="ORF">V7F78_02250</name>
</gene>
<sequence>MDLAALGTTVQVDVSKTGLDQGELRHAWARCLSAPDPEPVLLAPGPMTASSLTQEITRKLISRQIGRLLMFHAGAVCHPATGDSVVFIAPGGTGKTTLATYLGRRYGYISDETVAIEPDTWRILPYPKPLSTRRPDLLGEKAEFSPDDLGLQPCHPDPHVSHLVLLARDDSHDTLTTPVRRLDAMVTMAEQSSSLHKLPNPLCLLADLISHAGGVWQAQYAEHDTLGPFIEDLLGAPC</sequence>
<evidence type="ECO:0000313" key="2">
    <source>
        <dbReference type="Proteomes" id="UP001309299"/>
    </source>
</evidence>
<proteinExistence type="predicted"/>
<evidence type="ECO:0000313" key="1">
    <source>
        <dbReference type="EMBL" id="MEH1545856.1"/>
    </source>
</evidence>
<dbReference type="EMBL" id="JBAKUA010000002">
    <property type="protein sequence ID" value="MEH1545856.1"/>
    <property type="molecule type" value="Genomic_DNA"/>
</dbReference>